<evidence type="ECO:0000259" key="6">
    <source>
        <dbReference type="Pfam" id="PF01850"/>
    </source>
</evidence>
<dbReference type="InterPro" id="IPR029060">
    <property type="entry name" value="PIN-like_dom_sf"/>
</dbReference>
<dbReference type="CDD" id="cd09874">
    <property type="entry name" value="PIN_MT3492-like"/>
    <property type="match status" value="1"/>
</dbReference>
<dbReference type="GO" id="GO:0090729">
    <property type="term" value="F:toxin activity"/>
    <property type="evidence" value="ECO:0007669"/>
    <property type="project" value="UniProtKB-KW"/>
</dbReference>
<reference evidence="7 8" key="1">
    <citation type="submission" date="2017-07" db="EMBL/GenBank/DDBJ databases">
        <title>Sandarakinorhabdus cyanobacteriorum sp. nov., a novel bacterium isolated from cyanobacterial aggregates in a eutrophic lake.</title>
        <authorList>
            <person name="Cai H."/>
        </authorList>
    </citation>
    <scope>NUCLEOTIDE SEQUENCE [LARGE SCALE GENOMIC DNA]</scope>
    <source>
        <strain evidence="7 8">TH057</strain>
    </source>
</reference>
<dbReference type="GO" id="GO:0000287">
    <property type="term" value="F:magnesium ion binding"/>
    <property type="evidence" value="ECO:0007669"/>
    <property type="project" value="UniProtKB-UniRule"/>
</dbReference>
<organism evidence="7 8">
    <name type="scientific">Sandarakinorhabdus cyanobacteriorum</name>
    <dbReference type="NCBI Taxonomy" id="1981098"/>
    <lineage>
        <taxon>Bacteria</taxon>
        <taxon>Pseudomonadati</taxon>
        <taxon>Pseudomonadota</taxon>
        <taxon>Alphaproteobacteria</taxon>
        <taxon>Sphingomonadales</taxon>
        <taxon>Sphingosinicellaceae</taxon>
        <taxon>Sandarakinorhabdus</taxon>
    </lineage>
</organism>
<evidence type="ECO:0000256" key="2">
    <source>
        <dbReference type="ARBA" id="ARBA00022722"/>
    </source>
</evidence>
<evidence type="ECO:0000313" key="8">
    <source>
        <dbReference type="Proteomes" id="UP000216991"/>
    </source>
</evidence>
<dbReference type="EC" id="3.1.-.-" evidence="5"/>
<gene>
    <name evidence="5" type="primary">vapC</name>
    <name evidence="7" type="ORF">CHU93_11270</name>
</gene>
<evidence type="ECO:0000256" key="3">
    <source>
        <dbReference type="ARBA" id="ARBA00022723"/>
    </source>
</evidence>
<comment type="similarity">
    <text evidence="5">Belongs to the PINc/VapC protein family.</text>
</comment>
<protein>
    <recommendedName>
        <fullName evidence="5">Ribonuclease VapC</fullName>
        <shortName evidence="5">RNase VapC</shortName>
        <ecNumber evidence="5">3.1.-.-</ecNumber>
    </recommendedName>
    <alternativeName>
        <fullName evidence="5">Toxin VapC</fullName>
    </alternativeName>
</protein>
<evidence type="ECO:0000256" key="1">
    <source>
        <dbReference type="ARBA" id="ARBA00022649"/>
    </source>
</evidence>
<keyword evidence="3 5" id="KW-0479">Metal-binding</keyword>
<dbReference type="InterPro" id="IPR002716">
    <property type="entry name" value="PIN_dom"/>
</dbReference>
<evidence type="ECO:0000256" key="4">
    <source>
        <dbReference type="ARBA" id="ARBA00022801"/>
    </source>
</evidence>
<dbReference type="GO" id="GO:0004540">
    <property type="term" value="F:RNA nuclease activity"/>
    <property type="evidence" value="ECO:0007669"/>
    <property type="project" value="InterPro"/>
</dbReference>
<dbReference type="SUPFAM" id="SSF88723">
    <property type="entry name" value="PIN domain-like"/>
    <property type="match status" value="1"/>
</dbReference>
<keyword evidence="2 5" id="KW-0540">Nuclease</keyword>
<evidence type="ECO:0000256" key="5">
    <source>
        <dbReference type="HAMAP-Rule" id="MF_00265"/>
    </source>
</evidence>
<evidence type="ECO:0000313" key="7">
    <source>
        <dbReference type="EMBL" id="OYQ27083.1"/>
    </source>
</evidence>
<keyword evidence="4 5" id="KW-0378">Hydrolase</keyword>
<keyword evidence="5" id="KW-0800">Toxin</keyword>
<dbReference type="EMBL" id="NOXT01000115">
    <property type="protein sequence ID" value="OYQ27083.1"/>
    <property type="molecule type" value="Genomic_DNA"/>
</dbReference>
<dbReference type="RefSeq" id="WP_094474132.1">
    <property type="nucleotide sequence ID" value="NZ_NOXT01000115.1"/>
</dbReference>
<dbReference type="InterPro" id="IPR022907">
    <property type="entry name" value="VapC_family"/>
</dbReference>
<dbReference type="HAMAP" id="MF_00265">
    <property type="entry name" value="VapC_Nob1"/>
    <property type="match status" value="1"/>
</dbReference>
<dbReference type="OrthoDB" id="7204339at2"/>
<feature type="binding site" evidence="5">
    <location>
        <position position="6"/>
    </location>
    <ligand>
        <name>Mg(2+)</name>
        <dbReference type="ChEBI" id="CHEBI:18420"/>
    </ligand>
</feature>
<keyword evidence="1 5" id="KW-1277">Toxin-antitoxin system</keyword>
<keyword evidence="8" id="KW-1185">Reference proteome</keyword>
<feature type="binding site" evidence="5">
    <location>
        <position position="105"/>
    </location>
    <ligand>
        <name>Mg(2+)</name>
        <dbReference type="ChEBI" id="CHEBI:18420"/>
    </ligand>
</feature>
<feature type="domain" description="PIN" evidence="6">
    <location>
        <begin position="3"/>
        <end position="131"/>
    </location>
</feature>
<comment type="function">
    <text evidence="5">Toxic component of a toxin-antitoxin (TA) system. An RNase.</text>
</comment>
<dbReference type="Pfam" id="PF01850">
    <property type="entry name" value="PIN"/>
    <property type="match status" value="1"/>
</dbReference>
<comment type="cofactor">
    <cofactor evidence="5">
        <name>Mg(2+)</name>
        <dbReference type="ChEBI" id="CHEBI:18420"/>
    </cofactor>
</comment>
<accession>A0A255YD33</accession>
<keyword evidence="5" id="KW-0460">Magnesium</keyword>
<dbReference type="Proteomes" id="UP000216991">
    <property type="component" value="Unassembled WGS sequence"/>
</dbReference>
<proteinExistence type="inferred from homology"/>
<dbReference type="AlphaFoldDB" id="A0A255YD33"/>
<comment type="caution">
    <text evidence="7">The sequence shown here is derived from an EMBL/GenBank/DDBJ whole genome shotgun (WGS) entry which is preliminary data.</text>
</comment>
<name>A0A255YD33_9SPHN</name>
<dbReference type="Gene3D" id="3.40.50.1010">
    <property type="entry name" value="5'-nuclease"/>
    <property type="match status" value="1"/>
</dbReference>
<sequence length="141" mass="15041">MSIYLDASVLVPLFHEEASTAAVTRLMADQAQSPIISRFAAGETASAFSRLWRMALINRETADAMLAGLDRLIASRAAVPTLHDADIGAAADLVRRFALKLRLPDAIHLAVCMRRGLILATLDDLLADAARALGVAHIVPA</sequence>
<dbReference type="GO" id="GO:0016787">
    <property type="term" value="F:hydrolase activity"/>
    <property type="evidence" value="ECO:0007669"/>
    <property type="project" value="UniProtKB-KW"/>
</dbReference>